<reference evidence="3" key="1">
    <citation type="submission" date="2016-11" db="EMBL/GenBank/DDBJ databases">
        <authorList>
            <person name="Varghese N."/>
            <person name="Submissions S."/>
        </authorList>
    </citation>
    <scope>NUCLEOTIDE SEQUENCE [LARGE SCALE GENOMIC DNA]</scope>
    <source>
        <strain evidence="3">ALO Sharm</strain>
    </source>
</reference>
<proteinExistence type="predicted"/>
<accession>A0A1M6NQU0</accession>
<evidence type="ECO:0000313" key="3">
    <source>
        <dbReference type="Proteomes" id="UP000184248"/>
    </source>
</evidence>
<name>A0A1M6NQU0_9GAMM</name>
<dbReference type="InterPro" id="IPR029044">
    <property type="entry name" value="Nucleotide-diphossugar_trans"/>
</dbReference>
<dbReference type="InterPro" id="IPR051706">
    <property type="entry name" value="Glycosyltransferase_domain"/>
</dbReference>
<dbReference type="InterPro" id="IPR007577">
    <property type="entry name" value="GlycoTrfase_DXD_sugar-bd_CS"/>
</dbReference>
<keyword evidence="1 2" id="KW-0808">Transferase</keyword>
<dbReference type="OrthoDB" id="277808at2"/>
<gene>
    <name evidence="2" type="ORF">SAMN05192556_101483</name>
</gene>
<dbReference type="EMBL" id="FRAL01000001">
    <property type="protein sequence ID" value="SHJ98097.1"/>
    <property type="molecule type" value="Genomic_DNA"/>
</dbReference>
<keyword evidence="2" id="KW-0328">Glycosyltransferase</keyword>
<organism evidence="2 3">
    <name type="scientific">Halomonas caseinilytica</name>
    <dbReference type="NCBI Taxonomy" id="438744"/>
    <lineage>
        <taxon>Bacteria</taxon>
        <taxon>Pseudomonadati</taxon>
        <taxon>Pseudomonadota</taxon>
        <taxon>Gammaproteobacteria</taxon>
        <taxon>Oceanospirillales</taxon>
        <taxon>Halomonadaceae</taxon>
        <taxon>Halomonas</taxon>
    </lineage>
</organism>
<evidence type="ECO:0000256" key="1">
    <source>
        <dbReference type="ARBA" id="ARBA00022679"/>
    </source>
</evidence>
<dbReference type="Pfam" id="PF04488">
    <property type="entry name" value="Gly_transf_sug"/>
    <property type="match status" value="1"/>
</dbReference>
<sequence>MTRHSPFAGAMLSRHVVGRLIKLTGNVFKLLSYPFHWLLPDKRFTLPAQAAPLIQPRRPSVIPRTLWQTNFTNRVTLPVYLNYLCNRLMAPTFEYRFVSTEARADFIEANYPADVLRRYSRLQIGAAQADFWRVLVLHAQGGVYMDIDAHLTWPLDRVLGAEREALFVRSRKGGLTNYFIASRPGTAELKAVCEAIDDNIAGNRECGVFDMTGPGVFNRVLDIASVDSASYRFFCLQGSFTNERFQYVDKPQGKWTREQKVVGVLSREEGNEASRGIERR</sequence>
<dbReference type="SUPFAM" id="SSF53448">
    <property type="entry name" value="Nucleotide-diphospho-sugar transferases"/>
    <property type="match status" value="1"/>
</dbReference>
<dbReference type="GO" id="GO:0051999">
    <property type="term" value="P:mannosyl-inositol phosphorylceramide biosynthetic process"/>
    <property type="evidence" value="ECO:0007669"/>
    <property type="project" value="TreeGrafter"/>
</dbReference>
<dbReference type="PANTHER" id="PTHR32385">
    <property type="entry name" value="MANNOSYL PHOSPHORYLINOSITOL CERAMIDE SYNTHASE"/>
    <property type="match status" value="1"/>
</dbReference>
<dbReference type="GO" id="GO:0000030">
    <property type="term" value="F:mannosyltransferase activity"/>
    <property type="evidence" value="ECO:0007669"/>
    <property type="project" value="TreeGrafter"/>
</dbReference>
<protein>
    <submittedName>
        <fullName evidence="2">Mannosyltransferase OCH1</fullName>
    </submittedName>
</protein>
<dbReference type="Gene3D" id="3.90.550.20">
    <property type="match status" value="1"/>
</dbReference>
<evidence type="ECO:0000313" key="2">
    <source>
        <dbReference type="EMBL" id="SHJ98097.1"/>
    </source>
</evidence>
<dbReference type="GO" id="GO:0016020">
    <property type="term" value="C:membrane"/>
    <property type="evidence" value="ECO:0007669"/>
    <property type="project" value="GOC"/>
</dbReference>
<dbReference type="PANTHER" id="PTHR32385:SF15">
    <property type="entry name" value="INOSITOL PHOSPHOCERAMIDE MANNOSYLTRANSFERASE 1"/>
    <property type="match status" value="1"/>
</dbReference>
<dbReference type="AlphaFoldDB" id="A0A1M6NQU0"/>
<dbReference type="Proteomes" id="UP000184248">
    <property type="component" value="Unassembled WGS sequence"/>
</dbReference>
<dbReference type="RefSeq" id="WP_064698305.1">
    <property type="nucleotide sequence ID" value="NZ_BDEO01000001.1"/>
</dbReference>
<keyword evidence="3" id="KW-1185">Reference proteome</keyword>